<name>A0AAW6U3C5_9BACT</name>
<accession>A0AAW6U3C5</accession>
<keyword evidence="1" id="KW-0472">Membrane</keyword>
<comment type="caution">
    <text evidence="2">The sequence shown here is derived from an EMBL/GenBank/DDBJ whole genome shotgun (WGS) entry which is preliminary data.</text>
</comment>
<evidence type="ECO:0000313" key="2">
    <source>
        <dbReference type="EMBL" id="MDI6449728.1"/>
    </source>
</evidence>
<dbReference type="EMBL" id="JASCXX010000013">
    <property type="protein sequence ID" value="MDI6449728.1"/>
    <property type="molecule type" value="Genomic_DNA"/>
</dbReference>
<reference evidence="2" key="1">
    <citation type="submission" date="2023-05" db="EMBL/GenBank/DDBJ databases">
        <title>Anaerotaeda fermentans gen. nov., sp. nov., a novel anaerobic planctomycete of the new family within the order Sedimentisphaerales isolated from Taman Peninsula, Russia.</title>
        <authorList>
            <person name="Khomyakova M.A."/>
            <person name="Merkel A.Y."/>
            <person name="Slobodkin A.I."/>
        </authorList>
    </citation>
    <scope>NUCLEOTIDE SEQUENCE</scope>
    <source>
        <strain evidence="2">M17dextr</strain>
    </source>
</reference>
<dbReference type="RefSeq" id="WP_349245137.1">
    <property type="nucleotide sequence ID" value="NZ_JASCXX010000013.1"/>
</dbReference>
<gene>
    <name evidence="2" type="ORF">QJ522_11785</name>
</gene>
<protein>
    <recommendedName>
        <fullName evidence="4">TIR domain-containing protein</fullName>
    </recommendedName>
</protein>
<organism evidence="2 3">
    <name type="scientific">Anaerobaca lacustris</name>
    <dbReference type="NCBI Taxonomy" id="3044600"/>
    <lineage>
        <taxon>Bacteria</taxon>
        <taxon>Pseudomonadati</taxon>
        <taxon>Planctomycetota</taxon>
        <taxon>Phycisphaerae</taxon>
        <taxon>Sedimentisphaerales</taxon>
        <taxon>Anaerobacaceae</taxon>
        <taxon>Anaerobaca</taxon>
    </lineage>
</organism>
<dbReference type="Proteomes" id="UP001431776">
    <property type="component" value="Unassembled WGS sequence"/>
</dbReference>
<evidence type="ECO:0000256" key="1">
    <source>
        <dbReference type="SAM" id="Phobius"/>
    </source>
</evidence>
<proteinExistence type="predicted"/>
<evidence type="ECO:0008006" key="4">
    <source>
        <dbReference type="Google" id="ProtNLM"/>
    </source>
</evidence>
<keyword evidence="1" id="KW-0812">Transmembrane</keyword>
<keyword evidence="3" id="KW-1185">Reference proteome</keyword>
<dbReference type="AlphaFoldDB" id="A0AAW6U3C5"/>
<dbReference type="InterPro" id="IPR056918">
    <property type="entry name" value="8xMP"/>
</dbReference>
<dbReference type="Pfam" id="PF24838">
    <property type="entry name" value="8xMP"/>
    <property type="match status" value="1"/>
</dbReference>
<feature type="transmembrane region" description="Helical" evidence="1">
    <location>
        <begin position="173"/>
        <end position="194"/>
    </location>
</feature>
<evidence type="ECO:0000313" key="3">
    <source>
        <dbReference type="Proteomes" id="UP001431776"/>
    </source>
</evidence>
<feature type="non-terminal residue" evidence="2">
    <location>
        <position position="254"/>
    </location>
</feature>
<keyword evidence="1" id="KW-1133">Transmembrane helix</keyword>
<feature type="transmembrane region" description="Helical" evidence="1">
    <location>
        <begin position="146"/>
        <end position="167"/>
    </location>
</feature>
<sequence>MRLFVVHRSKDRHQAKALLKKASKTLGAKVTLVFLDSTGCKTWKDKAIEALSKAEAIIVYDRTSCEESENAKWEIAKAAEGRLPLVDITPNDTPAVVCSKLKPIYDLREEFGKCFTGTNGTNTLELYKLMIDSSERLIQRRQQTNAFFITAIGSLLAIAGLMVKAGALYSGTIWLLYGFSIVGLLLCNSWRNLIDNYGKLNKAKFDVILRLEQDLDAQVYAAEWVSLGKGLRPGKYRSFTSTEKNVPLHFALLI</sequence>